<evidence type="ECO:0000256" key="1">
    <source>
        <dbReference type="SAM" id="MobiDB-lite"/>
    </source>
</evidence>
<dbReference type="OMA" id="FSMFLIR"/>
<keyword evidence="2" id="KW-1133">Transmembrane helix</keyword>
<dbReference type="VEuPathDB" id="FungiDB:NCU09724"/>
<dbReference type="RefSeq" id="XP_958963.1">
    <property type="nucleotide sequence ID" value="XM_953870.1"/>
</dbReference>
<dbReference type="KEGG" id="ncr:NCU09724"/>
<keyword evidence="2" id="KW-0812">Transmembrane</keyword>
<organism evidence="3 4">
    <name type="scientific">Neurospora crassa (strain ATCC 24698 / 74-OR23-1A / CBS 708.71 / DSM 1257 / FGSC 987)</name>
    <dbReference type="NCBI Taxonomy" id="367110"/>
    <lineage>
        <taxon>Eukaryota</taxon>
        <taxon>Fungi</taxon>
        <taxon>Dikarya</taxon>
        <taxon>Ascomycota</taxon>
        <taxon>Pezizomycotina</taxon>
        <taxon>Sordariomycetes</taxon>
        <taxon>Sordariomycetidae</taxon>
        <taxon>Sordariales</taxon>
        <taxon>Sordariaceae</taxon>
        <taxon>Neurospora</taxon>
    </lineage>
</organism>
<evidence type="ECO:0000313" key="3">
    <source>
        <dbReference type="EMBL" id="EAA29727.1"/>
    </source>
</evidence>
<keyword evidence="2" id="KW-0472">Membrane</keyword>
<reference evidence="3 4" key="1">
    <citation type="journal article" date="2003" name="Nature">
        <title>The genome sequence of the filamentous fungus Neurospora crassa.</title>
        <authorList>
            <person name="Galagan J.E."/>
            <person name="Calvo S.E."/>
            <person name="Borkovich K.A."/>
            <person name="Selker E.U."/>
            <person name="Read N.D."/>
            <person name="Jaffe D."/>
            <person name="FitzHugh W."/>
            <person name="Ma L.J."/>
            <person name="Smirnov S."/>
            <person name="Purcell S."/>
            <person name="Rehman B."/>
            <person name="Elkins T."/>
            <person name="Engels R."/>
            <person name="Wang S."/>
            <person name="Nielsen C.B."/>
            <person name="Butler J."/>
            <person name="Endrizzi M."/>
            <person name="Qui D."/>
            <person name="Ianakiev P."/>
            <person name="Bell-Pedersen D."/>
            <person name="Nelson M.A."/>
            <person name="Werner-Washburne M."/>
            <person name="Selitrennikoff C.P."/>
            <person name="Kinsey J.A."/>
            <person name="Braun E.L."/>
            <person name="Zelter A."/>
            <person name="Schulte U."/>
            <person name="Kothe G.O."/>
            <person name="Jedd G."/>
            <person name="Mewes W."/>
            <person name="Staben C."/>
            <person name="Marcotte E."/>
            <person name="Greenberg D."/>
            <person name="Roy A."/>
            <person name="Foley K."/>
            <person name="Naylor J."/>
            <person name="Stange-Thomann N."/>
            <person name="Barrett R."/>
            <person name="Gnerre S."/>
            <person name="Kamal M."/>
            <person name="Kamvysselis M."/>
            <person name="Mauceli E."/>
            <person name="Bielke C."/>
            <person name="Rudd S."/>
            <person name="Frishman D."/>
            <person name="Krystofova S."/>
            <person name="Rasmussen C."/>
            <person name="Metzenberg R.L."/>
            <person name="Perkins D.D."/>
            <person name="Kroken S."/>
            <person name="Cogoni C."/>
            <person name="Macino G."/>
            <person name="Catcheside D."/>
            <person name="Li W."/>
            <person name="Pratt R.J."/>
            <person name="Osmani S.A."/>
            <person name="DeSouza C.P."/>
            <person name="Glass L."/>
            <person name="Orbach M.J."/>
            <person name="Berglund J.A."/>
            <person name="Voelker R."/>
            <person name="Yarden O."/>
            <person name="Plamann M."/>
            <person name="Seiler S."/>
            <person name="Dunlap J."/>
            <person name="Radford A."/>
            <person name="Aramayo R."/>
            <person name="Natvig D.O."/>
            <person name="Alex L.A."/>
            <person name="Mannhaupt G."/>
            <person name="Ebbole D.J."/>
            <person name="Freitag M."/>
            <person name="Paulsen I."/>
            <person name="Sachs M.S."/>
            <person name="Lander E.S."/>
            <person name="Nusbaum C."/>
            <person name="Birren B."/>
        </authorList>
    </citation>
    <scope>NUCLEOTIDE SEQUENCE [LARGE SCALE GENOMIC DNA]</scope>
    <source>
        <strain evidence="4">ATCC 24698 / 74-OR23-1A / CBS 708.71 / DSM 1257 / FGSC 987</strain>
    </source>
</reference>
<gene>
    <name evidence="3" type="ORF">NCU09724</name>
</gene>
<keyword evidence="4" id="KW-1185">Reference proteome</keyword>
<protein>
    <submittedName>
        <fullName evidence="3">Uncharacterized protein</fullName>
    </submittedName>
</protein>
<dbReference type="GeneID" id="3875101"/>
<dbReference type="PaxDb" id="5141-EFNCRP00000009509"/>
<dbReference type="Proteomes" id="UP000001805">
    <property type="component" value="Chromosome 7, Linkage Group VII"/>
</dbReference>
<accession>Q7S2Q2</accession>
<evidence type="ECO:0000256" key="2">
    <source>
        <dbReference type="SAM" id="Phobius"/>
    </source>
</evidence>
<proteinExistence type="predicted"/>
<feature type="region of interest" description="Disordered" evidence="1">
    <location>
        <begin position="75"/>
        <end position="106"/>
    </location>
</feature>
<evidence type="ECO:0000313" key="4">
    <source>
        <dbReference type="Proteomes" id="UP000001805"/>
    </source>
</evidence>
<feature type="transmembrane region" description="Helical" evidence="2">
    <location>
        <begin position="20"/>
        <end position="47"/>
    </location>
</feature>
<name>Q7S2Q2_NEUCR</name>
<sequence>MTSSSAAKSPLPPLSGFSMFLIRLTFLLSLGLIAAIVHIDVAIWAIAAEIDKLCRAIAADLAHILTAASNFGVPVSDEEGQRPKGDKTPKRKQVHFAEGTKPPSPDKRLEVVSRVAEPKAAMSEALDQSRRLLNSGRTLHARFQAFRLSEANRRAELEKAGGKPRKSGDLGRVRSVTFRATRPGSLERRNINNNKKECGAYFYSGHAADQNRCPVRQ</sequence>
<dbReference type="SMR" id="Q7S2Q2"/>
<dbReference type="InParanoid" id="Q7S2Q2"/>
<dbReference type="AlphaFoldDB" id="Q7S2Q2"/>
<dbReference type="OrthoDB" id="10384781at2759"/>
<dbReference type="EMBL" id="CM002242">
    <property type="protein sequence ID" value="EAA29727.1"/>
    <property type="molecule type" value="Genomic_DNA"/>
</dbReference>
<feature type="compositionally biased region" description="Basic and acidic residues" evidence="1">
    <location>
        <begin position="79"/>
        <end position="88"/>
    </location>
</feature>
<dbReference type="HOGENOM" id="CLU_1326718_0_0_1"/>